<proteinExistence type="predicted"/>
<evidence type="ECO:0000313" key="1">
    <source>
        <dbReference type="EMBL" id="JAE30854.1"/>
    </source>
</evidence>
<protein>
    <submittedName>
        <fullName evidence="1">Uncharacterized protein</fullName>
    </submittedName>
</protein>
<dbReference type="AlphaFoldDB" id="A0A0A9H4X9"/>
<organism evidence="1">
    <name type="scientific">Arundo donax</name>
    <name type="common">Giant reed</name>
    <name type="synonym">Donax arundinaceus</name>
    <dbReference type="NCBI Taxonomy" id="35708"/>
    <lineage>
        <taxon>Eukaryota</taxon>
        <taxon>Viridiplantae</taxon>
        <taxon>Streptophyta</taxon>
        <taxon>Embryophyta</taxon>
        <taxon>Tracheophyta</taxon>
        <taxon>Spermatophyta</taxon>
        <taxon>Magnoliopsida</taxon>
        <taxon>Liliopsida</taxon>
        <taxon>Poales</taxon>
        <taxon>Poaceae</taxon>
        <taxon>PACMAD clade</taxon>
        <taxon>Arundinoideae</taxon>
        <taxon>Arundineae</taxon>
        <taxon>Arundo</taxon>
    </lineage>
</organism>
<reference evidence="1" key="1">
    <citation type="submission" date="2014-09" db="EMBL/GenBank/DDBJ databases">
        <authorList>
            <person name="Magalhaes I.L.F."/>
            <person name="Oliveira U."/>
            <person name="Santos F.R."/>
            <person name="Vidigal T.H.D.A."/>
            <person name="Brescovit A.D."/>
            <person name="Santos A.J."/>
        </authorList>
    </citation>
    <scope>NUCLEOTIDE SEQUENCE</scope>
    <source>
        <tissue evidence="1">Shoot tissue taken approximately 20 cm above the soil surface</tissue>
    </source>
</reference>
<name>A0A0A9H4X9_ARUDO</name>
<accession>A0A0A9H4X9</accession>
<reference evidence="1" key="2">
    <citation type="journal article" date="2015" name="Data Brief">
        <title>Shoot transcriptome of the giant reed, Arundo donax.</title>
        <authorList>
            <person name="Barrero R.A."/>
            <person name="Guerrero F.D."/>
            <person name="Moolhuijzen P."/>
            <person name="Goolsby J.A."/>
            <person name="Tidwell J."/>
            <person name="Bellgard S.E."/>
            <person name="Bellgard M.I."/>
        </authorList>
    </citation>
    <scope>NUCLEOTIDE SEQUENCE</scope>
    <source>
        <tissue evidence="1">Shoot tissue taken approximately 20 cm above the soil surface</tissue>
    </source>
</reference>
<sequence length="39" mass="4700">MQFILRIRLLIICFKILPFVTAYTEYSKIHKQKLFQTGP</sequence>
<dbReference type="EMBL" id="GBRH01167042">
    <property type="protein sequence ID" value="JAE30854.1"/>
    <property type="molecule type" value="Transcribed_RNA"/>
</dbReference>